<dbReference type="GO" id="GO:0032543">
    <property type="term" value="P:mitochondrial translation"/>
    <property type="evidence" value="ECO:0007669"/>
    <property type="project" value="UniProtKB-UniRule"/>
</dbReference>
<comment type="subunit">
    <text evidence="8">Subunit of the heterotrimeric GatFAB amidotransferase (AdT) complex, composed of A, B and F subunits.</text>
</comment>
<dbReference type="InterPro" id="IPR017958">
    <property type="entry name" value="Gln-tRNA_amidoTrfase_suB_CS"/>
</dbReference>
<keyword evidence="6 8" id="KW-0496">Mitochondrion</keyword>
<reference evidence="10 11" key="1">
    <citation type="journal article" date="2023" name="Elife">
        <title>Identification of key yeast species and microbe-microbe interactions impacting larval growth of Drosophila in the wild.</title>
        <authorList>
            <person name="Mure A."/>
            <person name="Sugiura Y."/>
            <person name="Maeda R."/>
            <person name="Honda K."/>
            <person name="Sakurai N."/>
            <person name="Takahashi Y."/>
            <person name="Watada M."/>
            <person name="Katoh T."/>
            <person name="Gotoh A."/>
            <person name="Gotoh Y."/>
            <person name="Taniguchi I."/>
            <person name="Nakamura K."/>
            <person name="Hayashi T."/>
            <person name="Katayama T."/>
            <person name="Uemura T."/>
            <person name="Hattori Y."/>
        </authorList>
    </citation>
    <scope>NUCLEOTIDE SEQUENCE [LARGE SCALE GENOMIC DNA]</scope>
    <source>
        <strain evidence="10 11">SB-73</strain>
    </source>
</reference>
<dbReference type="AlphaFoldDB" id="A0AAV5RMM3"/>
<evidence type="ECO:0000256" key="8">
    <source>
        <dbReference type="HAMAP-Rule" id="MF_03147"/>
    </source>
</evidence>
<dbReference type="GO" id="GO:0030956">
    <property type="term" value="C:glutamyl-tRNA(Gln) amidotransferase complex"/>
    <property type="evidence" value="ECO:0007669"/>
    <property type="project" value="UniProtKB-UniRule"/>
</dbReference>
<dbReference type="InterPro" id="IPR023168">
    <property type="entry name" value="GatB_Yqey_C_2"/>
</dbReference>
<evidence type="ECO:0000259" key="9">
    <source>
        <dbReference type="SMART" id="SM00845"/>
    </source>
</evidence>
<evidence type="ECO:0000256" key="2">
    <source>
        <dbReference type="ARBA" id="ARBA00022598"/>
    </source>
</evidence>
<dbReference type="NCBIfam" id="NF004012">
    <property type="entry name" value="PRK05477.1-2"/>
    <property type="match status" value="1"/>
</dbReference>
<evidence type="ECO:0000256" key="6">
    <source>
        <dbReference type="ARBA" id="ARBA00023128"/>
    </source>
</evidence>
<dbReference type="Proteomes" id="UP001362899">
    <property type="component" value="Unassembled WGS sequence"/>
</dbReference>
<dbReference type="EMBL" id="BTGC01000008">
    <property type="protein sequence ID" value="GMM52713.1"/>
    <property type="molecule type" value="Genomic_DNA"/>
</dbReference>
<evidence type="ECO:0000256" key="3">
    <source>
        <dbReference type="ARBA" id="ARBA00022741"/>
    </source>
</evidence>
<dbReference type="InterPro" id="IPR018027">
    <property type="entry name" value="Asn/Gln_amidotransferase"/>
</dbReference>
<dbReference type="SUPFAM" id="SSF89095">
    <property type="entry name" value="GatB/YqeY motif"/>
    <property type="match status" value="1"/>
</dbReference>
<dbReference type="PANTHER" id="PTHR11659:SF0">
    <property type="entry name" value="GLUTAMYL-TRNA(GLN) AMIDOTRANSFERASE SUBUNIT B, MITOCHONDRIAL"/>
    <property type="match status" value="1"/>
</dbReference>
<dbReference type="SUPFAM" id="SSF55931">
    <property type="entry name" value="Glutamine synthetase/guanido kinase"/>
    <property type="match status" value="1"/>
</dbReference>
<dbReference type="GO" id="GO:0050567">
    <property type="term" value="F:glutaminyl-tRNA synthase (glutamine-hydrolyzing) activity"/>
    <property type="evidence" value="ECO:0007669"/>
    <property type="project" value="UniProtKB-UniRule"/>
</dbReference>
<dbReference type="InterPro" id="IPR003789">
    <property type="entry name" value="Asn/Gln_tRNA_amidoTrase-B-like"/>
</dbReference>
<dbReference type="PROSITE" id="PS01234">
    <property type="entry name" value="GATB"/>
    <property type="match status" value="1"/>
</dbReference>
<dbReference type="InterPro" id="IPR004413">
    <property type="entry name" value="GatB"/>
</dbReference>
<dbReference type="NCBIfam" id="TIGR00133">
    <property type="entry name" value="gatB"/>
    <property type="match status" value="1"/>
</dbReference>
<dbReference type="InterPro" id="IPR006075">
    <property type="entry name" value="Asn/Gln-tRNA_Trfase_suB/E_cat"/>
</dbReference>
<comment type="similarity">
    <text evidence="1 8">Belongs to the GatB/GatE family. GatB subfamily.</text>
</comment>
<dbReference type="GO" id="GO:0005739">
    <property type="term" value="C:mitochondrion"/>
    <property type="evidence" value="ECO:0007669"/>
    <property type="project" value="UniProtKB-SubCell"/>
</dbReference>
<protein>
    <recommendedName>
        <fullName evidence="8">Glutamyl-tRNA(Gln) amidotransferase subunit B, mitochondrial</fullName>
        <shortName evidence="8">Glu-AdT subunit B</shortName>
        <ecNumber evidence="8">6.3.5.-</ecNumber>
    </recommendedName>
</protein>
<keyword evidence="5 8" id="KW-0648">Protein biosynthesis</keyword>
<dbReference type="Pfam" id="PF02637">
    <property type="entry name" value="GatB_Yqey"/>
    <property type="match status" value="1"/>
</dbReference>
<organism evidence="10 11">
    <name type="scientific">Starmerella bacillaris</name>
    <name type="common">Yeast</name>
    <name type="synonym">Candida zemplinina</name>
    <dbReference type="NCBI Taxonomy" id="1247836"/>
    <lineage>
        <taxon>Eukaryota</taxon>
        <taxon>Fungi</taxon>
        <taxon>Dikarya</taxon>
        <taxon>Ascomycota</taxon>
        <taxon>Saccharomycotina</taxon>
        <taxon>Dipodascomycetes</taxon>
        <taxon>Dipodascales</taxon>
        <taxon>Trichomonascaceae</taxon>
        <taxon>Starmerella</taxon>
    </lineage>
</organism>
<dbReference type="GO" id="GO:0005524">
    <property type="term" value="F:ATP binding"/>
    <property type="evidence" value="ECO:0007669"/>
    <property type="project" value="UniProtKB-KW"/>
</dbReference>
<dbReference type="InterPro" id="IPR014746">
    <property type="entry name" value="Gln_synth/guanido_kin_cat_dom"/>
</dbReference>
<name>A0AAV5RMM3_STABA</name>
<comment type="catalytic activity">
    <reaction evidence="7 8">
        <text>L-glutamyl-tRNA(Gln) + L-glutamine + ATP + H2O = L-glutaminyl-tRNA(Gln) + L-glutamate + ADP + phosphate + H(+)</text>
        <dbReference type="Rhea" id="RHEA:17521"/>
        <dbReference type="Rhea" id="RHEA-COMP:9681"/>
        <dbReference type="Rhea" id="RHEA-COMP:9684"/>
        <dbReference type="ChEBI" id="CHEBI:15377"/>
        <dbReference type="ChEBI" id="CHEBI:15378"/>
        <dbReference type="ChEBI" id="CHEBI:29985"/>
        <dbReference type="ChEBI" id="CHEBI:30616"/>
        <dbReference type="ChEBI" id="CHEBI:43474"/>
        <dbReference type="ChEBI" id="CHEBI:58359"/>
        <dbReference type="ChEBI" id="CHEBI:78520"/>
        <dbReference type="ChEBI" id="CHEBI:78521"/>
        <dbReference type="ChEBI" id="CHEBI:456216"/>
    </reaction>
</comment>
<comment type="subcellular location">
    <subcellularLocation>
        <location evidence="8">Mitochondrion</location>
    </subcellularLocation>
</comment>
<dbReference type="Pfam" id="PF02934">
    <property type="entry name" value="GatB_N"/>
    <property type="match status" value="1"/>
</dbReference>
<evidence type="ECO:0000256" key="5">
    <source>
        <dbReference type="ARBA" id="ARBA00022917"/>
    </source>
</evidence>
<feature type="domain" description="Asn/Gln amidotransferase" evidence="9">
    <location>
        <begin position="380"/>
        <end position="521"/>
    </location>
</feature>
<gene>
    <name evidence="8" type="primary">PET112</name>
    <name evidence="10" type="ORF">DASB73_036760</name>
</gene>
<keyword evidence="3 8" id="KW-0547">Nucleotide-binding</keyword>
<comment type="function">
    <text evidence="8">Allows the formation of correctly charged Gln-tRNA(Gln) through the transamidation of misacylated Glu-tRNA(Gln) in the mitochondria. The reaction takes place in the presence of glutamine and ATP through an activated gamma-phospho-Glu-tRNA(Gln).</text>
</comment>
<keyword evidence="4 8" id="KW-0067">ATP-binding</keyword>
<evidence type="ECO:0000256" key="1">
    <source>
        <dbReference type="ARBA" id="ARBA00005306"/>
    </source>
</evidence>
<evidence type="ECO:0000256" key="7">
    <source>
        <dbReference type="ARBA" id="ARBA00047913"/>
    </source>
</evidence>
<keyword evidence="11" id="KW-1185">Reference proteome</keyword>
<dbReference type="Gene3D" id="1.10.10.410">
    <property type="match status" value="1"/>
</dbReference>
<proteinExistence type="inferred from homology"/>
<evidence type="ECO:0000313" key="10">
    <source>
        <dbReference type="EMBL" id="GMM52713.1"/>
    </source>
</evidence>
<dbReference type="SMART" id="SM00845">
    <property type="entry name" value="GatB_Yqey"/>
    <property type="match status" value="1"/>
</dbReference>
<comment type="caution">
    <text evidence="10">The sequence shown here is derived from an EMBL/GenBank/DDBJ whole genome shotgun (WGS) entry which is preliminary data.</text>
</comment>
<accession>A0AAV5RMM3</accession>
<dbReference type="EC" id="6.3.5.-" evidence="8"/>
<keyword evidence="2 8" id="KW-0436">Ligase</keyword>
<dbReference type="InterPro" id="IPR017959">
    <property type="entry name" value="Asn/Gln-tRNA_amidoTrfase_suB/E"/>
</dbReference>
<dbReference type="PANTHER" id="PTHR11659">
    <property type="entry name" value="GLUTAMYL-TRNA GLN AMIDOTRANSFERASE SUBUNIT B MITOCHONDRIAL AND PROKARYOTIC PET112-RELATED"/>
    <property type="match status" value="1"/>
</dbReference>
<sequence length="522" mass="58082">MVCYLVGYLVTGGTGGTGGTWLFVYDYVHMFRLKLGLEIHAQLNAGRKLFSPSIPSPHALPNTRVSFFDAALPGTQPILDWNCVHLGMRAALALNARVQPRFAFDRKHYFYPDQPSGYQITQKHFPLARNGVLPLLKRDGVQNALDVRIEQIQLEQDTGRTSYLDDLTLVDLNRANTGLIELVTKPDMRSAAEAVAFVKKLRLILKSAGVCTGEMEQGALRVDVNVSVMDDAGRDLSSRCEIKNLFGFAAIKHSIMAEFQRQCDLLARNEVVERDTRGWDGKNTYKLRSKEEAADYRYFPDPDLPDYVVPNKVIESVRNQMMPMPDTLLDKLTSKPFSLSNADAYTLVELDSGLHSRKPIEESSSSDSSLTAFCVTAVQEFLQRGGSEKNAKLIGKWLVNIWLGIRESAPQNTNQFVDLFLAVDSNEITTTTAKMLLKLLANGYQGSIADAVKEYDLDTSAHSVSELSAVCKQVLDENPSIVARIKSGKRNAIMVLVGLVLKETQGTFDPKLVREEIDRTIQ</sequence>
<dbReference type="HAMAP" id="MF_00121">
    <property type="entry name" value="GatB"/>
    <property type="match status" value="1"/>
</dbReference>
<evidence type="ECO:0000313" key="11">
    <source>
        <dbReference type="Proteomes" id="UP001362899"/>
    </source>
</evidence>
<dbReference type="GO" id="GO:0070681">
    <property type="term" value="P:glutaminyl-tRNAGln biosynthesis via transamidation"/>
    <property type="evidence" value="ECO:0007669"/>
    <property type="project" value="UniProtKB-UniRule"/>
</dbReference>
<evidence type="ECO:0000256" key="4">
    <source>
        <dbReference type="ARBA" id="ARBA00022840"/>
    </source>
</evidence>